<protein>
    <submittedName>
        <fullName evidence="2">Uncharacterized protein</fullName>
    </submittedName>
</protein>
<organism evidence="2 3">
    <name type="scientific">Lactuca sativa</name>
    <name type="common">Garden lettuce</name>
    <dbReference type="NCBI Taxonomy" id="4236"/>
    <lineage>
        <taxon>Eukaryota</taxon>
        <taxon>Viridiplantae</taxon>
        <taxon>Streptophyta</taxon>
        <taxon>Embryophyta</taxon>
        <taxon>Tracheophyta</taxon>
        <taxon>Spermatophyta</taxon>
        <taxon>Magnoliopsida</taxon>
        <taxon>eudicotyledons</taxon>
        <taxon>Gunneridae</taxon>
        <taxon>Pentapetalae</taxon>
        <taxon>asterids</taxon>
        <taxon>campanulids</taxon>
        <taxon>Asterales</taxon>
        <taxon>Asteraceae</taxon>
        <taxon>Cichorioideae</taxon>
        <taxon>Cichorieae</taxon>
        <taxon>Lactucinae</taxon>
        <taxon>Lactuca</taxon>
    </lineage>
</organism>
<comment type="caution">
    <text evidence="2">The sequence shown here is derived from an EMBL/GenBank/DDBJ whole genome shotgun (WGS) entry which is preliminary data.</text>
</comment>
<gene>
    <name evidence="2" type="ORF">LSAT_V11C100001970</name>
</gene>
<sequence length="131" mass="14658">MNRVRMKRKSVGSCSKSLDLNEPTDLSKLIVPYEPMIKKHSIDRESDPFRGGSKESVSKGAWSEGSRSTGNKTDDDSEDEDFFVDLENIVDDVSVDMKDFHIHVHEDVEWVQKTTKEASGSGVDVTPVDPD</sequence>
<keyword evidence="3" id="KW-1185">Reference proteome</keyword>
<evidence type="ECO:0000313" key="2">
    <source>
        <dbReference type="EMBL" id="KAJ0225092.1"/>
    </source>
</evidence>
<dbReference type="AlphaFoldDB" id="A0A9R1XXP2"/>
<accession>A0A9R1XXP2</accession>
<evidence type="ECO:0000313" key="3">
    <source>
        <dbReference type="Proteomes" id="UP000235145"/>
    </source>
</evidence>
<feature type="compositionally biased region" description="Basic and acidic residues" evidence="1">
    <location>
        <begin position="40"/>
        <end position="57"/>
    </location>
</feature>
<feature type="region of interest" description="Disordered" evidence="1">
    <location>
        <begin position="1"/>
        <end position="20"/>
    </location>
</feature>
<feature type="compositionally biased region" description="Basic residues" evidence="1">
    <location>
        <begin position="1"/>
        <end position="10"/>
    </location>
</feature>
<dbReference type="Proteomes" id="UP000235145">
    <property type="component" value="Unassembled WGS sequence"/>
</dbReference>
<reference evidence="2 3" key="1">
    <citation type="journal article" date="2017" name="Nat. Commun.">
        <title>Genome assembly with in vitro proximity ligation data and whole-genome triplication in lettuce.</title>
        <authorList>
            <person name="Reyes-Chin-Wo S."/>
            <person name="Wang Z."/>
            <person name="Yang X."/>
            <person name="Kozik A."/>
            <person name="Arikit S."/>
            <person name="Song C."/>
            <person name="Xia L."/>
            <person name="Froenicke L."/>
            <person name="Lavelle D.O."/>
            <person name="Truco M.J."/>
            <person name="Xia R."/>
            <person name="Zhu S."/>
            <person name="Xu C."/>
            <person name="Xu H."/>
            <person name="Xu X."/>
            <person name="Cox K."/>
            <person name="Korf I."/>
            <person name="Meyers B.C."/>
            <person name="Michelmore R.W."/>
        </authorList>
    </citation>
    <scope>NUCLEOTIDE SEQUENCE [LARGE SCALE GENOMIC DNA]</scope>
    <source>
        <strain evidence="3">cv. Salinas</strain>
        <tissue evidence="2">Seedlings</tissue>
    </source>
</reference>
<proteinExistence type="predicted"/>
<dbReference type="EMBL" id="NBSK02000001">
    <property type="protein sequence ID" value="KAJ0225092.1"/>
    <property type="molecule type" value="Genomic_DNA"/>
</dbReference>
<evidence type="ECO:0000256" key="1">
    <source>
        <dbReference type="SAM" id="MobiDB-lite"/>
    </source>
</evidence>
<name>A0A9R1XXP2_LACSA</name>
<feature type="region of interest" description="Disordered" evidence="1">
    <location>
        <begin position="40"/>
        <end position="79"/>
    </location>
</feature>